<feature type="compositionally biased region" description="Basic and acidic residues" evidence="1">
    <location>
        <begin position="34"/>
        <end position="49"/>
    </location>
</feature>
<proteinExistence type="predicted"/>
<accession>A0AA35NS75</accession>
<gene>
    <name evidence="2" type="ORF">PODLI_1B026911</name>
</gene>
<keyword evidence="3" id="KW-1185">Reference proteome</keyword>
<dbReference type="AlphaFoldDB" id="A0AA35NS75"/>
<name>A0AA35NS75_9SAUR</name>
<evidence type="ECO:0000256" key="1">
    <source>
        <dbReference type="SAM" id="MobiDB-lite"/>
    </source>
</evidence>
<protein>
    <submittedName>
        <fullName evidence="2">Uncharacterized protein</fullName>
    </submittedName>
</protein>
<evidence type="ECO:0000313" key="3">
    <source>
        <dbReference type="Proteomes" id="UP001178461"/>
    </source>
</evidence>
<feature type="region of interest" description="Disordered" evidence="1">
    <location>
        <begin position="32"/>
        <end position="53"/>
    </location>
</feature>
<reference evidence="2" key="1">
    <citation type="submission" date="2022-12" db="EMBL/GenBank/DDBJ databases">
        <authorList>
            <person name="Alioto T."/>
            <person name="Alioto T."/>
            <person name="Gomez Garrido J."/>
        </authorList>
    </citation>
    <scope>NUCLEOTIDE SEQUENCE</scope>
</reference>
<dbReference type="Proteomes" id="UP001178461">
    <property type="component" value="Chromosome 1"/>
</dbReference>
<organism evidence="2 3">
    <name type="scientific">Podarcis lilfordi</name>
    <name type="common">Lilford's wall lizard</name>
    <dbReference type="NCBI Taxonomy" id="74358"/>
    <lineage>
        <taxon>Eukaryota</taxon>
        <taxon>Metazoa</taxon>
        <taxon>Chordata</taxon>
        <taxon>Craniata</taxon>
        <taxon>Vertebrata</taxon>
        <taxon>Euteleostomi</taxon>
        <taxon>Lepidosauria</taxon>
        <taxon>Squamata</taxon>
        <taxon>Bifurcata</taxon>
        <taxon>Unidentata</taxon>
        <taxon>Episquamata</taxon>
        <taxon>Laterata</taxon>
        <taxon>Lacertibaenia</taxon>
        <taxon>Lacertidae</taxon>
        <taxon>Podarcis</taxon>
    </lineage>
</organism>
<sequence length="69" mass="7686">MAGRSGEVFTLVHHLEIKADCSRVKHCSQLKSSAEQKKDDVETRSDEASWKQSGQDGISVIIGVMCWHN</sequence>
<dbReference type="EMBL" id="OX395126">
    <property type="protein sequence ID" value="CAI5761861.1"/>
    <property type="molecule type" value="Genomic_DNA"/>
</dbReference>
<evidence type="ECO:0000313" key="2">
    <source>
        <dbReference type="EMBL" id="CAI5761861.1"/>
    </source>
</evidence>